<reference evidence="1" key="1">
    <citation type="submission" date="2021-02" db="EMBL/GenBank/DDBJ databases">
        <authorList>
            <person name="Dougan E. K."/>
            <person name="Rhodes N."/>
            <person name="Thang M."/>
            <person name="Chan C."/>
        </authorList>
    </citation>
    <scope>NUCLEOTIDE SEQUENCE</scope>
</reference>
<accession>A0A812QY21</accession>
<organism evidence="1 2">
    <name type="scientific">Symbiodinium natans</name>
    <dbReference type="NCBI Taxonomy" id="878477"/>
    <lineage>
        <taxon>Eukaryota</taxon>
        <taxon>Sar</taxon>
        <taxon>Alveolata</taxon>
        <taxon>Dinophyceae</taxon>
        <taxon>Suessiales</taxon>
        <taxon>Symbiodiniaceae</taxon>
        <taxon>Symbiodinium</taxon>
    </lineage>
</organism>
<proteinExistence type="predicted"/>
<sequence length="562" mass="64379">MYLKRTLASTDDIPEKKRFRADILDLTISSDISGQRAARLIHRAKLANTENIDDLAKVPVGKNSARDLLRRCFRNSKWPDVYTLEVPAWNPGKNVPQNMKLHMLLPHELMLAVLKVNSMDGLLRRQQLALAHRPDLSRHLGQASAQLGIDATKTLIAGLWVDSVPFNSDRTHSLEVFTFSLIGEGPMRFPICCFPKAFLKKHSTHDAILAVLAWSFRATLCGVCPSMRHDATAWRATDKHRRRLQGKSAPIMILGELRGDWSMYKDLLEFPSWAAAGPICWRCDCTRAQLKDFTLASLRRRRELTSMDFLMRQHAADKFISQIFSIPLFGSENCKFDFLHCVDLGITCDFIGSMFYYLQEFVLPGRSRHDKCALIFQEISAYYKANDSENRLPKLVPSMLRAEERGKMKAPKLRAKAGEARTLVPCVMQIADKFLDSSVPAQNTMIHASRRLNSMYECLSEQRWLPDLFQQASREFLLLLEGLESHFLDLKLFRVKPKAHQLFELGLDRVNPTKHWTYRDESFGHSMALLARRRGGRFTMSAVSWQVLKRFTAGNRLPRLDE</sequence>
<name>A0A812QY21_9DINO</name>
<dbReference type="Proteomes" id="UP000604046">
    <property type="component" value="Unassembled WGS sequence"/>
</dbReference>
<evidence type="ECO:0000313" key="1">
    <source>
        <dbReference type="EMBL" id="CAE7408400.1"/>
    </source>
</evidence>
<protein>
    <submittedName>
        <fullName evidence="1">Uncharacterized protein</fullName>
    </submittedName>
</protein>
<dbReference type="OrthoDB" id="412977at2759"/>
<dbReference type="EMBL" id="CAJNDS010002279">
    <property type="protein sequence ID" value="CAE7408400.1"/>
    <property type="molecule type" value="Genomic_DNA"/>
</dbReference>
<dbReference type="AlphaFoldDB" id="A0A812QY21"/>
<gene>
    <name evidence="1" type="ORF">SNAT2548_LOCUS22216</name>
</gene>
<keyword evidence="2" id="KW-1185">Reference proteome</keyword>
<comment type="caution">
    <text evidence="1">The sequence shown here is derived from an EMBL/GenBank/DDBJ whole genome shotgun (WGS) entry which is preliminary data.</text>
</comment>
<evidence type="ECO:0000313" key="2">
    <source>
        <dbReference type="Proteomes" id="UP000604046"/>
    </source>
</evidence>